<proteinExistence type="predicted"/>
<organism evidence="1 2">
    <name type="scientific">Bauhinia variegata</name>
    <name type="common">Purple orchid tree</name>
    <name type="synonym">Phanera variegata</name>
    <dbReference type="NCBI Taxonomy" id="167791"/>
    <lineage>
        <taxon>Eukaryota</taxon>
        <taxon>Viridiplantae</taxon>
        <taxon>Streptophyta</taxon>
        <taxon>Embryophyta</taxon>
        <taxon>Tracheophyta</taxon>
        <taxon>Spermatophyta</taxon>
        <taxon>Magnoliopsida</taxon>
        <taxon>eudicotyledons</taxon>
        <taxon>Gunneridae</taxon>
        <taxon>Pentapetalae</taxon>
        <taxon>rosids</taxon>
        <taxon>fabids</taxon>
        <taxon>Fabales</taxon>
        <taxon>Fabaceae</taxon>
        <taxon>Cercidoideae</taxon>
        <taxon>Cercideae</taxon>
        <taxon>Bauhiniinae</taxon>
        <taxon>Bauhinia</taxon>
    </lineage>
</organism>
<dbReference type="Proteomes" id="UP000828941">
    <property type="component" value="Chromosome 3"/>
</dbReference>
<reference evidence="1 2" key="1">
    <citation type="journal article" date="2022" name="DNA Res.">
        <title>Chromosomal-level genome assembly of the orchid tree Bauhinia variegata (Leguminosae; Cercidoideae) supports the allotetraploid origin hypothesis of Bauhinia.</title>
        <authorList>
            <person name="Zhong Y."/>
            <person name="Chen Y."/>
            <person name="Zheng D."/>
            <person name="Pang J."/>
            <person name="Liu Y."/>
            <person name="Luo S."/>
            <person name="Meng S."/>
            <person name="Qian L."/>
            <person name="Wei D."/>
            <person name="Dai S."/>
            <person name="Zhou R."/>
        </authorList>
    </citation>
    <scope>NUCLEOTIDE SEQUENCE [LARGE SCALE GENOMIC DNA]</scope>
    <source>
        <strain evidence="1">BV-YZ2020</strain>
    </source>
</reference>
<gene>
    <name evidence="1" type="ORF">L6164_006740</name>
</gene>
<sequence length="215" mass="23877">MRLNNIKQLFLGASDPGNHITTCKKNKKLLLAIFAALILVAAIIGIVVHNSVNSIHKSNVDFPQSHVIIRTSCNITLYPELCFSAIASETDAADRVSSQRDRVVYKLAVQHNYFTVEKLSAKKGLTEREKTALHDCLETSDETLDELEKTLIDLRENPNKKSFTKHANDLKTLISAAITNQVTCLDGFYNDGNKEIKEALQDGHVHMCSNALAMI</sequence>
<protein>
    <submittedName>
        <fullName evidence="1">Uncharacterized protein</fullName>
    </submittedName>
</protein>
<comment type="caution">
    <text evidence="1">The sequence shown here is derived from an EMBL/GenBank/DDBJ whole genome shotgun (WGS) entry which is preliminary data.</text>
</comment>
<name>A0ACB9PVD8_BAUVA</name>
<accession>A0ACB9PVD8</accession>
<evidence type="ECO:0000313" key="1">
    <source>
        <dbReference type="EMBL" id="KAI4352491.1"/>
    </source>
</evidence>
<keyword evidence="2" id="KW-1185">Reference proteome</keyword>
<evidence type="ECO:0000313" key="2">
    <source>
        <dbReference type="Proteomes" id="UP000828941"/>
    </source>
</evidence>
<dbReference type="EMBL" id="CM039428">
    <property type="protein sequence ID" value="KAI4352491.1"/>
    <property type="molecule type" value="Genomic_DNA"/>
</dbReference>